<name>A0A0H5LZ56_YERIN</name>
<reference evidence="6" key="1">
    <citation type="submission" date="2015-03" db="EMBL/GenBank/DDBJ databases">
        <authorList>
            <consortium name="Pathogen Informatics"/>
        </authorList>
    </citation>
    <scope>NUCLEOTIDE SEQUENCE [LARGE SCALE GENOMIC DNA]</scope>
    <source>
        <strain evidence="6">R148</strain>
    </source>
</reference>
<comment type="similarity">
    <text evidence="2">Belongs to the HpaH/HsaA monooxygenase family.</text>
</comment>
<dbReference type="Gene3D" id="1.10.540.10">
    <property type="entry name" value="Acyl-CoA dehydrogenase/oxidase, N-terminal domain"/>
    <property type="match status" value="1"/>
</dbReference>
<dbReference type="InterPro" id="IPR050741">
    <property type="entry name" value="Acyl-CoA_dehydrogenase"/>
</dbReference>
<dbReference type="GO" id="GO:0003995">
    <property type="term" value="F:acyl-CoA dehydrogenase activity"/>
    <property type="evidence" value="ECO:0007669"/>
    <property type="project" value="TreeGrafter"/>
</dbReference>
<feature type="domain" description="Acyl-CoA dehydrogenase/oxidase N-terminal" evidence="3">
    <location>
        <begin position="25"/>
        <end position="115"/>
    </location>
</feature>
<dbReference type="InterPro" id="IPR013107">
    <property type="entry name" value="Acyl-CoA_DH_C"/>
</dbReference>
<keyword evidence="5" id="KW-0503">Monooxygenase</keyword>
<dbReference type="InterPro" id="IPR013786">
    <property type="entry name" value="AcylCoA_DH/ox_N"/>
</dbReference>
<proteinExistence type="inferred from homology"/>
<evidence type="ECO:0000259" key="4">
    <source>
        <dbReference type="Pfam" id="PF08028"/>
    </source>
</evidence>
<dbReference type="GO" id="GO:0050660">
    <property type="term" value="F:flavin adenine dinucleotide binding"/>
    <property type="evidence" value="ECO:0007669"/>
    <property type="project" value="InterPro"/>
</dbReference>
<keyword evidence="1 5" id="KW-0560">Oxidoreductase</keyword>
<dbReference type="InterPro" id="IPR046373">
    <property type="entry name" value="Acyl-CoA_Oxase/DH_mid-dom_sf"/>
</dbReference>
<dbReference type="PANTHER" id="PTHR48083">
    <property type="entry name" value="MEDIUM-CHAIN SPECIFIC ACYL-COA DEHYDROGENASE, MITOCHONDRIAL-RELATED"/>
    <property type="match status" value="1"/>
</dbReference>
<dbReference type="PANTHER" id="PTHR48083:SF19">
    <property type="entry name" value="FLAVIN-DEPENDENT MONOOXYGENASE, OXYGENASE SUBUNIT HSAA"/>
    <property type="match status" value="1"/>
</dbReference>
<dbReference type="Proteomes" id="UP000043316">
    <property type="component" value="Unassembled WGS sequence"/>
</dbReference>
<dbReference type="SUPFAM" id="SSF47203">
    <property type="entry name" value="Acyl-CoA dehydrogenase C-terminal domain-like"/>
    <property type="match status" value="1"/>
</dbReference>
<dbReference type="EC" id="1.14.14.12" evidence="5"/>
<dbReference type="InterPro" id="IPR036250">
    <property type="entry name" value="AcylCo_DH-like_C"/>
</dbReference>
<evidence type="ECO:0000313" key="5">
    <source>
        <dbReference type="EMBL" id="CRY56489.1"/>
    </source>
</evidence>
<dbReference type="PIRSF" id="PIRSF016578">
    <property type="entry name" value="HsaA"/>
    <property type="match status" value="1"/>
</dbReference>
<dbReference type="InterPro" id="IPR037069">
    <property type="entry name" value="AcylCoA_DH/ox_N_sf"/>
</dbReference>
<dbReference type="GO" id="GO:0036383">
    <property type="term" value="F:3-hydroxy-9,10-secoandrosta-1,3,5(10)-triene-9,17-dione monooxygenase activity"/>
    <property type="evidence" value="ECO:0007669"/>
    <property type="project" value="UniProtKB-EC"/>
</dbReference>
<dbReference type="GO" id="GO:0005737">
    <property type="term" value="C:cytoplasm"/>
    <property type="evidence" value="ECO:0007669"/>
    <property type="project" value="TreeGrafter"/>
</dbReference>
<dbReference type="InterPro" id="IPR009100">
    <property type="entry name" value="AcylCoA_DH/oxidase_NM_dom_sf"/>
</dbReference>
<dbReference type="Gene3D" id="2.40.110.10">
    <property type="entry name" value="Butyryl-CoA Dehydrogenase, subunit A, domain 2"/>
    <property type="match status" value="1"/>
</dbReference>
<dbReference type="EMBL" id="CWJI01000014">
    <property type="protein sequence ID" value="CRY56489.1"/>
    <property type="molecule type" value="Genomic_DNA"/>
</dbReference>
<evidence type="ECO:0000256" key="2">
    <source>
        <dbReference type="ARBA" id="ARBA00049661"/>
    </source>
</evidence>
<accession>A0A0H5LZ56</accession>
<dbReference type="Pfam" id="PF02771">
    <property type="entry name" value="Acyl-CoA_dh_N"/>
    <property type="match status" value="1"/>
</dbReference>
<dbReference type="AlphaFoldDB" id="A0A0H5LZ56"/>
<dbReference type="SUPFAM" id="SSF56645">
    <property type="entry name" value="Acyl-CoA dehydrogenase NM domain-like"/>
    <property type="match status" value="1"/>
</dbReference>
<feature type="domain" description="Acyl-CoA dehydrogenase C-terminal" evidence="4">
    <location>
        <begin position="251"/>
        <end position="387"/>
    </location>
</feature>
<organism evidence="5 6">
    <name type="scientific">Yersinia intermedia</name>
    <dbReference type="NCBI Taxonomy" id="631"/>
    <lineage>
        <taxon>Bacteria</taxon>
        <taxon>Pseudomonadati</taxon>
        <taxon>Pseudomonadota</taxon>
        <taxon>Gammaproteobacteria</taxon>
        <taxon>Enterobacterales</taxon>
        <taxon>Yersiniaceae</taxon>
        <taxon>Yersinia</taxon>
    </lineage>
</organism>
<evidence type="ECO:0000313" key="6">
    <source>
        <dbReference type="Proteomes" id="UP000043316"/>
    </source>
</evidence>
<dbReference type="Pfam" id="PF08028">
    <property type="entry name" value="Acyl-CoA_dh_2"/>
    <property type="match status" value="1"/>
</dbReference>
<evidence type="ECO:0000259" key="3">
    <source>
        <dbReference type="Pfam" id="PF02771"/>
    </source>
</evidence>
<dbReference type="GO" id="GO:0033539">
    <property type="term" value="P:fatty acid beta-oxidation using acyl-CoA dehydrogenase"/>
    <property type="evidence" value="ECO:0007669"/>
    <property type="project" value="TreeGrafter"/>
</dbReference>
<dbReference type="Gene3D" id="1.20.140.10">
    <property type="entry name" value="Butyryl-CoA Dehydrogenase, subunit A, domain 3"/>
    <property type="match status" value="1"/>
</dbReference>
<sequence length="407" mass="44906">MDRNIKMKPAIVTSTPQQDMIVKARELTQYLRSHARSVEESRRISEETMQQFHNAGFFKLLQPIRYSGYEYNLTTFIEVMAELGRGCVSSAWCCSICSIHQWLVSIFPAQAQQDVWGSHPEAIVCGSYAPATIASPVEGGYIVQGRWKFASNVDNAQWALLGVKFNTGSQNDTGMGGFVLISKNEWVIEDDWFVFGQQGTGSKTIVIDKTVFVPSHRCLTFIDASSGSPPGSSVNHNSIYRIPFLSVVPLGLVSPLLGAAQGILDIFIQQCGSRITRGAVAGGGNKISQFFPIQSHLAEASALIDAAKLLLMRDISDCEKKVANEEMINIDSRIRNRRDHAFSAQLLHKAITILFTHTGGTGLSLDQPMQRIWRDSNAIMQHIALNWDATSSMVGQHLIGIEPNGQY</sequence>
<gene>
    <name evidence="5" type="primary">hsaA</name>
    <name evidence="5" type="ORF">ERS008476_03533</name>
</gene>
<evidence type="ECO:0000256" key="1">
    <source>
        <dbReference type="ARBA" id="ARBA00023002"/>
    </source>
</evidence>
<protein>
    <submittedName>
        <fullName evidence="5">Flavin-dependent monooxygenase, oxygenase subunit HsaA</fullName>
        <ecNumber evidence="5">1.14.14.12</ecNumber>
    </submittedName>
</protein>